<evidence type="ECO:0000313" key="3">
    <source>
        <dbReference type="Proteomes" id="UP001144372"/>
    </source>
</evidence>
<keyword evidence="1" id="KW-0812">Transmembrane</keyword>
<dbReference type="InterPro" id="IPR007813">
    <property type="entry name" value="PilN"/>
</dbReference>
<feature type="transmembrane region" description="Helical" evidence="1">
    <location>
        <begin position="21"/>
        <end position="41"/>
    </location>
</feature>
<dbReference type="RefSeq" id="WP_281792206.1">
    <property type="nucleotide sequence ID" value="NZ_BSDR01000001.1"/>
</dbReference>
<organism evidence="2 3">
    <name type="scientific">Desulforhabdus amnigena</name>
    <dbReference type="NCBI Taxonomy" id="40218"/>
    <lineage>
        <taxon>Bacteria</taxon>
        <taxon>Pseudomonadati</taxon>
        <taxon>Thermodesulfobacteriota</taxon>
        <taxon>Syntrophobacteria</taxon>
        <taxon>Syntrophobacterales</taxon>
        <taxon>Syntrophobacteraceae</taxon>
        <taxon>Desulforhabdus</taxon>
    </lineage>
</organism>
<dbReference type="Proteomes" id="UP001144372">
    <property type="component" value="Unassembled WGS sequence"/>
</dbReference>
<keyword evidence="1" id="KW-0472">Membrane</keyword>
<dbReference type="EMBL" id="BSDR01000001">
    <property type="protein sequence ID" value="GLI33191.1"/>
    <property type="molecule type" value="Genomic_DNA"/>
</dbReference>
<evidence type="ECO:0000313" key="2">
    <source>
        <dbReference type="EMBL" id="GLI33191.1"/>
    </source>
</evidence>
<gene>
    <name evidence="2" type="primary">pilN</name>
    <name evidence="2" type="ORF">DAMNIGENAA_06240</name>
</gene>
<dbReference type="GO" id="GO:0043683">
    <property type="term" value="P:type IV pilus assembly"/>
    <property type="evidence" value="ECO:0007669"/>
    <property type="project" value="TreeGrafter"/>
</dbReference>
<proteinExistence type="predicted"/>
<name>A0A9W6D4S8_9BACT</name>
<accession>A0A9W6D4S8</accession>
<dbReference type="Pfam" id="PF05137">
    <property type="entry name" value="PilN"/>
    <property type="match status" value="1"/>
</dbReference>
<dbReference type="GO" id="GO:0043107">
    <property type="term" value="P:type IV pilus-dependent motility"/>
    <property type="evidence" value="ECO:0007669"/>
    <property type="project" value="TreeGrafter"/>
</dbReference>
<dbReference type="PANTHER" id="PTHR40278">
    <property type="entry name" value="DNA UTILIZATION PROTEIN HOFN"/>
    <property type="match status" value="1"/>
</dbReference>
<sequence>MIQINLLPVQTKKKRETVRQFLSIYLAGIFLTAGGMGYLWYSKANQIESLTAQESQLQVEVKKYLKFEQMLKDLTKRKELVDKKRSVIDGLQKDRDTIVRMLALLSVELPADKMWFERFSQSAGTITLDGLALSNEAIAEFMRNLQSSPYVIKGSVNLTHSRQTLISNMKLREFQISYQFIPYSQLKTQPQPETQKP</sequence>
<keyword evidence="1" id="KW-1133">Transmembrane helix</keyword>
<dbReference type="PANTHER" id="PTHR40278:SF2">
    <property type="entry name" value="TYPE IV PILUS INNER MEMBRANE COMPONENT PILN"/>
    <property type="match status" value="1"/>
</dbReference>
<comment type="caution">
    <text evidence="2">The sequence shown here is derived from an EMBL/GenBank/DDBJ whole genome shotgun (WGS) entry which is preliminary data.</text>
</comment>
<dbReference type="AlphaFoldDB" id="A0A9W6D4S8"/>
<dbReference type="InterPro" id="IPR052534">
    <property type="entry name" value="Extracell_DNA_Util/SecSys_Comp"/>
</dbReference>
<keyword evidence="3" id="KW-1185">Reference proteome</keyword>
<evidence type="ECO:0000256" key="1">
    <source>
        <dbReference type="SAM" id="Phobius"/>
    </source>
</evidence>
<protein>
    <submittedName>
        <fullName evidence="2">Fimbrial protein</fullName>
    </submittedName>
</protein>
<reference evidence="2" key="1">
    <citation type="submission" date="2022-12" db="EMBL/GenBank/DDBJ databases">
        <title>Reference genome sequencing for broad-spectrum identification of bacterial and archaeal isolates by mass spectrometry.</title>
        <authorList>
            <person name="Sekiguchi Y."/>
            <person name="Tourlousse D.M."/>
        </authorList>
    </citation>
    <scope>NUCLEOTIDE SEQUENCE</scope>
    <source>
        <strain evidence="2">ASRB1</strain>
    </source>
</reference>